<protein>
    <submittedName>
        <fullName evidence="1">Uncharacterized protein</fullName>
    </submittedName>
</protein>
<name>A0A2H0TRR9_9BACT</name>
<comment type="caution">
    <text evidence="1">The sequence shown here is derived from an EMBL/GenBank/DDBJ whole genome shotgun (WGS) entry which is preliminary data.</text>
</comment>
<sequence length="91" mass="10514">MGVDYRMDGVQKKSYTHKKTIRAIPFTRSPNQYPAYESLLKRKWTKKRSNKAKKMGLCGLSTALLQTTTRIYIIYTISDVTLGTDNNTHNR</sequence>
<gene>
    <name evidence="1" type="ORF">COU35_00490</name>
</gene>
<proteinExistence type="predicted"/>
<reference evidence="2" key="1">
    <citation type="submission" date="2017-09" db="EMBL/GenBank/DDBJ databases">
        <title>Depth-based differentiation of microbial function through sediment-hosted aquifers and enrichment of novel symbionts in the deep terrestrial subsurface.</title>
        <authorList>
            <person name="Probst A.J."/>
            <person name="Ladd B."/>
            <person name="Jarett J.K."/>
            <person name="Geller-Mcgrath D.E."/>
            <person name="Sieber C.M.K."/>
            <person name="Emerson J.B."/>
            <person name="Anantharaman K."/>
            <person name="Thomas B.C."/>
            <person name="Malmstrom R."/>
            <person name="Stieglmeier M."/>
            <person name="Klingl A."/>
            <person name="Woyke T."/>
            <person name="Ryan C.M."/>
            <person name="Banfield J.F."/>
        </authorList>
    </citation>
    <scope>NUCLEOTIDE SEQUENCE [LARGE SCALE GENOMIC DNA]</scope>
</reference>
<dbReference type="Proteomes" id="UP000230154">
    <property type="component" value="Unassembled WGS sequence"/>
</dbReference>
<dbReference type="AlphaFoldDB" id="A0A2H0TRR9"/>
<evidence type="ECO:0000313" key="1">
    <source>
        <dbReference type="EMBL" id="PIR74848.1"/>
    </source>
</evidence>
<organism evidence="1 2">
    <name type="scientific">Candidatus Magasanikbacteria bacterium CG10_big_fil_rev_8_21_14_0_10_47_10</name>
    <dbReference type="NCBI Taxonomy" id="1974652"/>
    <lineage>
        <taxon>Bacteria</taxon>
        <taxon>Candidatus Magasanikiibacteriota</taxon>
    </lineage>
</organism>
<accession>A0A2H0TRR9</accession>
<evidence type="ECO:0000313" key="2">
    <source>
        <dbReference type="Proteomes" id="UP000230154"/>
    </source>
</evidence>
<dbReference type="EMBL" id="PFCB01000003">
    <property type="protein sequence ID" value="PIR74848.1"/>
    <property type="molecule type" value="Genomic_DNA"/>
</dbReference>